<dbReference type="Pfam" id="PF07963">
    <property type="entry name" value="N_methyl"/>
    <property type="match status" value="1"/>
</dbReference>
<dbReference type="AlphaFoldDB" id="A0A5D0ML16"/>
<accession>A0A5D0ML16</accession>
<dbReference type="RefSeq" id="WP_303701873.1">
    <property type="nucleotide sequence ID" value="NZ_VSIV01000307.1"/>
</dbReference>
<dbReference type="NCBIfam" id="TIGR02532">
    <property type="entry name" value="IV_pilin_GFxxxE"/>
    <property type="match status" value="1"/>
</dbReference>
<organism evidence="1 2">
    <name type="scientific">Flexistipes sinusarabici</name>
    <dbReference type="NCBI Taxonomy" id="2352"/>
    <lineage>
        <taxon>Bacteria</taxon>
        <taxon>Pseudomonadati</taxon>
        <taxon>Deferribacterota</taxon>
        <taxon>Deferribacteres</taxon>
        <taxon>Deferribacterales</taxon>
        <taxon>Flexistipitaceae</taxon>
        <taxon>Flexistipes</taxon>
    </lineage>
</organism>
<dbReference type="EMBL" id="VSIV01000307">
    <property type="protein sequence ID" value="TYB32615.1"/>
    <property type="molecule type" value="Genomic_DNA"/>
</dbReference>
<sequence length="132" mass="14394">MNKGFTIIELMVAMLIFAVAMLGLVSGAIQVKKISLNNMLRNEAVRIAADTFENARNVVDVNSLDNTGDCTGGCDPAGNDNCTVTKYIRNGDVKFGKIVEVTGSDLKKVEVNVCWDFFGDIKEHTAVSYIRN</sequence>
<reference evidence="1 2" key="1">
    <citation type="submission" date="2019-08" db="EMBL/GenBank/DDBJ databases">
        <title>Genomic characterization of a novel candidate phylum (ARYD3) from a high temperature, high salinity tertiary oil reservoir in north central Oklahoma, USA.</title>
        <authorList>
            <person name="Youssef N.H."/>
            <person name="Yadav A."/>
            <person name="Elshahed M.S."/>
        </authorList>
    </citation>
    <scope>NUCLEOTIDE SEQUENCE [LARGE SCALE GENOMIC DNA]</scope>
    <source>
        <strain evidence="1">ARYD1</strain>
    </source>
</reference>
<evidence type="ECO:0000313" key="1">
    <source>
        <dbReference type="EMBL" id="TYB32615.1"/>
    </source>
</evidence>
<evidence type="ECO:0000313" key="2">
    <source>
        <dbReference type="Proteomes" id="UP000323337"/>
    </source>
</evidence>
<comment type="caution">
    <text evidence="1">The sequence shown here is derived from an EMBL/GenBank/DDBJ whole genome shotgun (WGS) entry which is preliminary data.</text>
</comment>
<gene>
    <name evidence="1" type="ORF">FXF49_10615</name>
</gene>
<dbReference type="InterPro" id="IPR012902">
    <property type="entry name" value="N_methyl_site"/>
</dbReference>
<dbReference type="Proteomes" id="UP000323337">
    <property type="component" value="Unassembled WGS sequence"/>
</dbReference>
<protein>
    <submittedName>
        <fullName evidence="1">Prepilin-type N-terminal cleavage/methylation domain-containing protein</fullName>
    </submittedName>
</protein>
<proteinExistence type="predicted"/>
<name>A0A5D0ML16_FLESI</name>